<dbReference type="InterPro" id="IPR025558">
    <property type="entry name" value="DUF4283"/>
</dbReference>
<dbReference type="PANTHER" id="PTHR31286">
    <property type="entry name" value="GLYCINE-RICH CELL WALL STRUCTURAL PROTEIN 1.8-LIKE"/>
    <property type="match status" value="1"/>
</dbReference>
<comment type="caution">
    <text evidence="3">The sequence shown here is derived from an EMBL/GenBank/DDBJ whole genome shotgun (WGS) entry which is preliminary data.</text>
</comment>
<feature type="compositionally biased region" description="Basic residues" evidence="1">
    <location>
        <begin position="360"/>
        <end position="375"/>
    </location>
</feature>
<dbReference type="EMBL" id="JAPFFJ010000009">
    <property type="protein sequence ID" value="KAJ6419611.1"/>
    <property type="molecule type" value="Genomic_DNA"/>
</dbReference>
<dbReference type="PANTHER" id="PTHR31286:SF99">
    <property type="entry name" value="DUF4283 DOMAIN-CONTAINING PROTEIN"/>
    <property type="match status" value="1"/>
</dbReference>
<reference evidence="3 4" key="1">
    <citation type="journal article" date="2023" name="Int. J. Mol. Sci.">
        <title>De Novo Assembly and Annotation of 11 Diverse Shrub Willow (Salix) Genomes Reveals Novel Gene Organization in Sex-Linked Regions.</title>
        <authorList>
            <person name="Hyden B."/>
            <person name="Feng K."/>
            <person name="Yates T.B."/>
            <person name="Jawdy S."/>
            <person name="Cereghino C."/>
            <person name="Smart L.B."/>
            <person name="Muchero W."/>
        </authorList>
    </citation>
    <scope>NUCLEOTIDE SEQUENCE [LARGE SCALE GENOMIC DNA]</scope>
    <source>
        <tissue evidence="3">Shoot tip</tissue>
    </source>
</reference>
<feature type="compositionally biased region" description="Basic and acidic residues" evidence="1">
    <location>
        <begin position="303"/>
        <end position="316"/>
    </location>
</feature>
<sequence>MPSTQQNPNQKCPQLPTPPITKKHQNENYNHPQGLEPAQTSWADRVRVTNSSTRHTLEAIPQKPPGSRLMIPAKQVLTMADGFFIFQFKSEEDVLEIIEKGPWMFGGKTIILQKWTPQFQFDRSKISHVSVWIRLRGLPLPLWTKQGLSMAASMFEVESPLSTEPMKVTVEYEWKPSRCEACQSFGHQCPTPEKANVGGATLTEGEQQNTHGQPMAREDAHPPADVSPWRQQAEGARQRSWSRPKQREGKQPWIDVNPTGRATKKVANPGHQASSPVAQTNPNKQVSESSRQSTVGVVGEKCVISRKENQLSHEDTQGQDGPPNTGLDVMAGVEEKGSSMPDGSHVSSEGDEPTTTSLVVRKKKSGKKKKGARGL</sequence>
<feature type="region of interest" description="Disordered" evidence="1">
    <location>
        <begin position="1"/>
        <end position="38"/>
    </location>
</feature>
<feature type="region of interest" description="Disordered" evidence="1">
    <location>
        <begin position="204"/>
        <end position="375"/>
    </location>
</feature>
<evidence type="ECO:0000259" key="2">
    <source>
        <dbReference type="Pfam" id="PF14111"/>
    </source>
</evidence>
<accession>A0AAD6K9V3</accession>
<evidence type="ECO:0000313" key="3">
    <source>
        <dbReference type="EMBL" id="KAJ6419611.1"/>
    </source>
</evidence>
<organism evidence="3 4">
    <name type="scientific">Salix udensis</name>
    <dbReference type="NCBI Taxonomy" id="889485"/>
    <lineage>
        <taxon>Eukaryota</taxon>
        <taxon>Viridiplantae</taxon>
        <taxon>Streptophyta</taxon>
        <taxon>Embryophyta</taxon>
        <taxon>Tracheophyta</taxon>
        <taxon>Spermatophyta</taxon>
        <taxon>Magnoliopsida</taxon>
        <taxon>eudicotyledons</taxon>
        <taxon>Gunneridae</taxon>
        <taxon>Pentapetalae</taxon>
        <taxon>rosids</taxon>
        <taxon>fabids</taxon>
        <taxon>Malpighiales</taxon>
        <taxon>Salicaceae</taxon>
        <taxon>Saliceae</taxon>
        <taxon>Salix</taxon>
    </lineage>
</organism>
<evidence type="ECO:0000313" key="4">
    <source>
        <dbReference type="Proteomes" id="UP001162972"/>
    </source>
</evidence>
<evidence type="ECO:0000256" key="1">
    <source>
        <dbReference type="SAM" id="MobiDB-lite"/>
    </source>
</evidence>
<dbReference type="InterPro" id="IPR040256">
    <property type="entry name" value="At4g02000-like"/>
</dbReference>
<dbReference type="AlphaFoldDB" id="A0AAD6K9V3"/>
<keyword evidence="4" id="KW-1185">Reference proteome</keyword>
<feature type="compositionally biased region" description="Polar residues" evidence="1">
    <location>
        <begin position="1"/>
        <end position="12"/>
    </location>
</feature>
<protein>
    <recommendedName>
        <fullName evidence="2">DUF4283 domain-containing protein</fullName>
    </recommendedName>
</protein>
<name>A0AAD6K9V3_9ROSI</name>
<dbReference type="Proteomes" id="UP001162972">
    <property type="component" value="Chromosome 7"/>
</dbReference>
<dbReference type="Pfam" id="PF14111">
    <property type="entry name" value="DUF4283"/>
    <property type="match status" value="1"/>
</dbReference>
<feature type="compositionally biased region" description="Polar residues" evidence="1">
    <location>
        <begin position="271"/>
        <end position="295"/>
    </location>
</feature>
<gene>
    <name evidence="3" type="ORF">OIU84_029679</name>
</gene>
<feature type="domain" description="DUF4283" evidence="2">
    <location>
        <begin position="76"/>
        <end position="122"/>
    </location>
</feature>
<proteinExistence type="predicted"/>